<evidence type="ECO:0000313" key="2">
    <source>
        <dbReference type="Proteomes" id="UP000323257"/>
    </source>
</evidence>
<comment type="caution">
    <text evidence="1">The sequence shown here is derived from an EMBL/GenBank/DDBJ whole genome shotgun (WGS) entry which is preliminary data.</text>
</comment>
<protein>
    <submittedName>
        <fullName evidence="1">Uncharacterized protein</fullName>
    </submittedName>
</protein>
<name>A0A5S5C8B0_9BACL</name>
<proteinExistence type="predicted"/>
<accession>A0A5S5C8B0</accession>
<dbReference type="RefSeq" id="WP_187434220.1">
    <property type="nucleotide sequence ID" value="NZ_VNHS01000005.1"/>
</dbReference>
<dbReference type="AlphaFoldDB" id="A0A5S5C8B0"/>
<dbReference type="Proteomes" id="UP000323257">
    <property type="component" value="Unassembled WGS sequence"/>
</dbReference>
<dbReference type="EMBL" id="VNHS01000005">
    <property type="protein sequence ID" value="TYP74570.1"/>
    <property type="molecule type" value="Genomic_DNA"/>
</dbReference>
<gene>
    <name evidence="1" type="ORF">BCM02_105114</name>
</gene>
<organism evidence="1 2">
    <name type="scientific">Paenibacillus methanolicus</name>
    <dbReference type="NCBI Taxonomy" id="582686"/>
    <lineage>
        <taxon>Bacteria</taxon>
        <taxon>Bacillati</taxon>
        <taxon>Bacillota</taxon>
        <taxon>Bacilli</taxon>
        <taxon>Bacillales</taxon>
        <taxon>Paenibacillaceae</taxon>
        <taxon>Paenibacillus</taxon>
    </lineage>
</organism>
<evidence type="ECO:0000313" key="1">
    <source>
        <dbReference type="EMBL" id="TYP74570.1"/>
    </source>
</evidence>
<sequence length="58" mass="6773">MKTKLMKNEVVVYGNDDPKAEFWREFYSEKEFNLPPGTYHIKAMSLFSLDESVVDSPL</sequence>
<reference evidence="1 2" key="1">
    <citation type="submission" date="2019-07" db="EMBL/GenBank/DDBJ databases">
        <title>Genomic Encyclopedia of Type Strains, Phase III (KMG-III): the genomes of soil and plant-associated and newly described type strains.</title>
        <authorList>
            <person name="Whitman W."/>
        </authorList>
    </citation>
    <scope>NUCLEOTIDE SEQUENCE [LARGE SCALE GENOMIC DNA]</scope>
    <source>
        <strain evidence="1 2">BL24</strain>
    </source>
</reference>
<keyword evidence="2" id="KW-1185">Reference proteome</keyword>